<feature type="region of interest" description="Disordered" evidence="1">
    <location>
        <begin position="366"/>
        <end position="391"/>
    </location>
</feature>
<reference evidence="5 6" key="1">
    <citation type="submission" date="2020-09" db="EMBL/GenBank/DDBJ databases">
        <authorList>
            <person name="Ashkenazy H."/>
        </authorList>
    </citation>
    <scope>NUCLEOTIDE SEQUENCE [LARGE SCALE GENOMIC DNA]</scope>
    <source>
        <strain evidence="6">cv. Cdm-0</strain>
    </source>
</reference>
<sequence length="775" mass="87375">MTLLSFPVGDLVWNLCSWDKETRGCSFGPVWGWRLRSASLSLVFLSLRSALVSESVKVHYVSSFFQGREGKMGGECSQTQAKVQRPRALVEYMVQYWNLENRVMGRDIGPERFFFRFETEADLQLVLKRAPYHFKKWMFILQRWEPVISDAFPALIPFWIRMHDIPMHHCTAQTLKTIGGHLGPLLNEDLPEGRIRVNINGLEPLEMSIPIRLPTGEVTSVQLEYEKLEKHCFLCFSLTHKEKDCPRRESAPHFRFTANRNDPKDSSRSDLRDRIRHRAVPSHGNRDHHREQSPRRWTRRESRRESPQHSRGLAGRSEGESQAYKPSQARGSSQRDHSQPDSQLVSSVHRNQHLPLGEDILGNRVEDQDTDSRPATQHFSSPTPHLALTGLDMGTRMVEETSNSRSRRPALERVALSNEDPAQLDNLTITALSEHLQDVDIQYMGDSGHSGLIHTHRDRVPISPLQGSSSRKQNMVGRKPASRKKLRVENLPDLHENEVLDAQEGWAVGQGEKIKVWTDPWLSSLVPTTPIGPPTEQNKDLLVRDLLHDDAKSWNILAIRTHLPQYEDQIRKITIASSPLEDSLVRLPVKSAFTEAEVLLKAISDARSWMEAQLLLPRPETNPKTLPGALAAPSPNPEFVSCYVDAAWNISGNCGMGWFFQTTDMMKIGEKKVSKCFVGSALIAETMAMQSALVDAQSAGLRQLNVCSYCKVLISLFNSGSSVVELRGLLQEIRELSVSFTTIGFFYIPRASNFAADSLAKAALFDVTSPSFFGG</sequence>
<evidence type="ECO:0000259" key="2">
    <source>
        <dbReference type="Pfam" id="PF13456"/>
    </source>
</evidence>
<dbReference type="PANTHER" id="PTHR31286:SF163">
    <property type="entry name" value="ZINC KNUCKLE CX2CX4HX4C DOMAIN-CONTAINING PROTEIN"/>
    <property type="match status" value="1"/>
</dbReference>
<feature type="compositionally biased region" description="Polar residues" evidence="1">
    <location>
        <begin position="373"/>
        <end position="383"/>
    </location>
</feature>
<organism evidence="5 6">
    <name type="scientific">Arabidopsis thaliana</name>
    <name type="common">Mouse-ear cress</name>
    <dbReference type="NCBI Taxonomy" id="3702"/>
    <lineage>
        <taxon>Eukaryota</taxon>
        <taxon>Viridiplantae</taxon>
        <taxon>Streptophyta</taxon>
        <taxon>Embryophyta</taxon>
        <taxon>Tracheophyta</taxon>
        <taxon>Spermatophyta</taxon>
        <taxon>Magnoliopsida</taxon>
        <taxon>eudicotyledons</taxon>
        <taxon>Gunneridae</taxon>
        <taxon>Pentapetalae</taxon>
        <taxon>rosids</taxon>
        <taxon>malvids</taxon>
        <taxon>Brassicales</taxon>
        <taxon>Brassicaceae</taxon>
        <taxon>Camelineae</taxon>
        <taxon>Arabidopsis</taxon>
    </lineage>
</organism>
<feature type="region of interest" description="Disordered" evidence="1">
    <location>
        <begin position="452"/>
        <end position="483"/>
    </location>
</feature>
<feature type="domain" description="RNase H type-1" evidence="2">
    <location>
        <begin position="671"/>
        <end position="763"/>
    </location>
</feature>
<proteinExistence type="predicted"/>
<dbReference type="GO" id="GO:0003676">
    <property type="term" value="F:nucleic acid binding"/>
    <property type="evidence" value="ECO:0007669"/>
    <property type="project" value="InterPro"/>
</dbReference>
<evidence type="ECO:0000313" key="6">
    <source>
        <dbReference type="Proteomes" id="UP000516314"/>
    </source>
</evidence>
<evidence type="ECO:0000313" key="5">
    <source>
        <dbReference type="EMBL" id="CAD5332539.1"/>
    </source>
</evidence>
<dbReference type="EMBL" id="LR881470">
    <property type="protein sequence ID" value="CAD5332539.1"/>
    <property type="molecule type" value="Genomic_DNA"/>
</dbReference>
<protein>
    <submittedName>
        <fullName evidence="5">(thale cress) hypothetical protein</fullName>
    </submittedName>
</protein>
<evidence type="ECO:0000256" key="1">
    <source>
        <dbReference type="SAM" id="MobiDB-lite"/>
    </source>
</evidence>
<dbReference type="InterPro" id="IPR025836">
    <property type="entry name" value="Zn_knuckle_CX2CX4HX4C"/>
</dbReference>
<dbReference type="SUPFAM" id="SSF53098">
    <property type="entry name" value="Ribonuclease H-like"/>
    <property type="match status" value="1"/>
</dbReference>
<dbReference type="InterPro" id="IPR040256">
    <property type="entry name" value="At4g02000-like"/>
</dbReference>
<dbReference type="AlphaFoldDB" id="A0A7G2FGU1"/>
<evidence type="ECO:0000259" key="4">
    <source>
        <dbReference type="Pfam" id="PF14392"/>
    </source>
</evidence>
<feature type="domain" description="Zinc knuckle CX2CX4HX4C" evidence="4">
    <location>
        <begin position="203"/>
        <end position="246"/>
    </location>
</feature>
<dbReference type="Proteomes" id="UP000516314">
    <property type="component" value="Chromosome 5"/>
</dbReference>
<evidence type="ECO:0000259" key="3">
    <source>
        <dbReference type="Pfam" id="PF14111"/>
    </source>
</evidence>
<dbReference type="InterPro" id="IPR044730">
    <property type="entry name" value="RNase_H-like_dom_plant"/>
</dbReference>
<dbReference type="Gene3D" id="3.30.420.10">
    <property type="entry name" value="Ribonuclease H-like superfamily/Ribonuclease H"/>
    <property type="match status" value="1"/>
</dbReference>
<feature type="region of interest" description="Disordered" evidence="1">
    <location>
        <begin position="256"/>
        <end position="346"/>
    </location>
</feature>
<dbReference type="InterPro" id="IPR036397">
    <property type="entry name" value="RNaseH_sf"/>
</dbReference>
<dbReference type="PANTHER" id="PTHR31286">
    <property type="entry name" value="GLYCINE-RICH CELL WALL STRUCTURAL PROTEIN 1.8-LIKE"/>
    <property type="match status" value="1"/>
</dbReference>
<dbReference type="Pfam" id="PF13456">
    <property type="entry name" value="RVT_3"/>
    <property type="match status" value="1"/>
</dbReference>
<dbReference type="InterPro" id="IPR012337">
    <property type="entry name" value="RNaseH-like_sf"/>
</dbReference>
<accession>A0A7G2FGU1</accession>
<feature type="domain" description="DUF4283" evidence="3">
    <location>
        <begin position="88"/>
        <end position="147"/>
    </location>
</feature>
<dbReference type="InterPro" id="IPR025558">
    <property type="entry name" value="DUF4283"/>
</dbReference>
<dbReference type="InterPro" id="IPR002156">
    <property type="entry name" value="RNaseH_domain"/>
</dbReference>
<dbReference type="Pfam" id="PF14392">
    <property type="entry name" value="zf-CCHC_4"/>
    <property type="match status" value="1"/>
</dbReference>
<dbReference type="CDD" id="cd06222">
    <property type="entry name" value="RNase_H_like"/>
    <property type="match status" value="1"/>
</dbReference>
<dbReference type="Pfam" id="PF14111">
    <property type="entry name" value="DUF4283"/>
    <property type="match status" value="1"/>
</dbReference>
<gene>
    <name evidence="5" type="ORF">AT9943_LOCUS19943</name>
</gene>
<name>A0A7G2FGU1_ARATH</name>
<feature type="compositionally biased region" description="Basic and acidic residues" evidence="1">
    <location>
        <begin position="261"/>
        <end position="273"/>
    </location>
</feature>
<feature type="compositionally biased region" description="Basic and acidic residues" evidence="1">
    <location>
        <begin position="284"/>
        <end position="308"/>
    </location>
</feature>
<dbReference type="GO" id="GO:0004523">
    <property type="term" value="F:RNA-DNA hybrid ribonuclease activity"/>
    <property type="evidence" value="ECO:0007669"/>
    <property type="project" value="InterPro"/>
</dbReference>